<dbReference type="InterPro" id="IPR029036">
    <property type="entry name" value="P5CR_dimer"/>
</dbReference>
<reference evidence="11" key="2">
    <citation type="journal article" date="2021" name="PeerJ">
        <title>Extensive microbial diversity within the chicken gut microbiome revealed by metagenomics and culture.</title>
        <authorList>
            <person name="Gilroy R."/>
            <person name="Ravi A."/>
            <person name="Getino M."/>
            <person name="Pursley I."/>
            <person name="Horton D.L."/>
            <person name="Alikhan N.F."/>
            <person name="Baker D."/>
            <person name="Gharbi K."/>
            <person name="Hall N."/>
            <person name="Watson M."/>
            <person name="Adriaenssens E.M."/>
            <person name="Foster-Nyarko E."/>
            <person name="Jarju S."/>
            <person name="Secka A."/>
            <person name="Antonio M."/>
            <person name="Oren A."/>
            <person name="Chaudhuri R.R."/>
            <person name="La Ragione R."/>
            <person name="Hildebrand F."/>
            <person name="Pallen M.J."/>
        </authorList>
    </citation>
    <scope>NUCLEOTIDE SEQUENCE</scope>
    <source>
        <strain evidence="11">F6-4510</strain>
    </source>
</reference>
<dbReference type="PANTHER" id="PTHR11645:SF0">
    <property type="entry name" value="PYRROLINE-5-CARBOXYLATE REDUCTASE 3"/>
    <property type="match status" value="1"/>
</dbReference>
<reference evidence="11" key="1">
    <citation type="submission" date="2020-10" db="EMBL/GenBank/DDBJ databases">
        <authorList>
            <person name="Gilroy R."/>
        </authorList>
    </citation>
    <scope>NUCLEOTIDE SEQUENCE</scope>
    <source>
        <strain evidence="11">F6-4510</strain>
    </source>
</reference>
<dbReference type="GO" id="GO:0004735">
    <property type="term" value="F:pyrroline-5-carboxylate reductase activity"/>
    <property type="evidence" value="ECO:0007669"/>
    <property type="project" value="UniProtKB-UniRule"/>
</dbReference>
<keyword evidence="4 6" id="KW-0560">Oxidoreductase</keyword>
<comment type="similarity">
    <text evidence="1 6">Belongs to the pyrroline-5-carboxylate reductase family.</text>
</comment>
<dbReference type="Proteomes" id="UP000823611">
    <property type="component" value="Unassembled WGS sequence"/>
</dbReference>
<evidence type="ECO:0000256" key="5">
    <source>
        <dbReference type="ARBA" id="ARBA00058118"/>
    </source>
</evidence>
<keyword evidence="6" id="KW-0963">Cytoplasm</keyword>
<evidence type="ECO:0000256" key="7">
    <source>
        <dbReference type="NCBIfam" id="TIGR00112"/>
    </source>
</evidence>
<feature type="binding site" evidence="8">
    <location>
        <begin position="6"/>
        <end position="11"/>
    </location>
    <ligand>
        <name>NADP(+)</name>
        <dbReference type="ChEBI" id="CHEBI:58349"/>
    </ligand>
</feature>
<keyword evidence="3 6" id="KW-0521">NADP</keyword>
<evidence type="ECO:0000313" key="11">
    <source>
        <dbReference type="EMBL" id="MBO8433871.1"/>
    </source>
</evidence>
<dbReference type="EC" id="1.5.1.2" evidence="6 7"/>
<dbReference type="Pfam" id="PF14748">
    <property type="entry name" value="P5CR_dimer"/>
    <property type="match status" value="1"/>
</dbReference>
<dbReference type="NCBIfam" id="TIGR00112">
    <property type="entry name" value="proC"/>
    <property type="match status" value="1"/>
</dbReference>
<protein>
    <recommendedName>
        <fullName evidence="6 7">Pyrroline-5-carboxylate reductase</fullName>
        <shortName evidence="6">P5C reductase</shortName>
        <shortName evidence="6">P5CR</shortName>
        <ecNumber evidence="6 7">1.5.1.2</ecNumber>
    </recommendedName>
    <alternativeName>
        <fullName evidence="6">PCA reductase</fullName>
    </alternativeName>
</protein>
<comment type="subcellular location">
    <subcellularLocation>
        <location evidence="6">Cytoplasm</location>
    </subcellularLocation>
</comment>
<evidence type="ECO:0000259" key="10">
    <source>
        <dbReference type="Pfam" id="PF14748"/>
    </source>
</evidence>
<dbReference type="SUPFAM" id="SSF48179">
    <property type="entry name" value="6-phosphogluconate dehydrogenase C-terminal domain-like"/>
    <property type="match status" value="1"/>
</dbReference>
<dbReference type="InterPro" id="IPR036291">
    <property type="entry name" value="NAD(P)-bd_dom_sf"/>
</dbReference>
<dbReference type="Gene3D" id="1.10.3730.10">
    <property type="entry name" value="ProC C-terminal domain-like"/>
    <property type="match status" value="1"/>
</dbReference>
<dbReference type="Pfam" id="PF03807">
    <property type="entry name" value="F420_oxidored"/>
    <property type="match status" value="1"/>
</dbReference>
<comment type="caution">
    <text evidence="11">The sequence shown here is derived from an EMBL/GenBank/DDBJ whole genome shotgun (WGS) entry which is preliminary data.</text>
</comment>
<evidence type="ECO:0000256" key="6">
    <source>
        <dbReference type="HAMAP-Rule" id="MF_01925"/>
    </source>
</evidence>
<keyword evidence="6" id="KW-0028">Amino-acid biosynthesis</keyword>
<name>A0A9D9DUH0_9FIRM</name>
<gene>
    <name evidence="6 11" type="primary">proC</name>
    <name evidence="11" type="ORF">IAC55_00935</name>
</gene>
<feature type="domain" description="Pyrroline-5-carboxylate reductase dimerisation" evidence="10">
    <location>
        <begin position="162"/>
        <end position="264"/>
    </location>
</feature>
<sequence length="266" mass="28227">MKYCFIGAGNMAGAIIKGLTLGKNPIDGKNINTISKTNSSAKKLADECGINVCETYDDAISGCDVLVLGVKPNVLSEVAPLINDAVNRENPLIISIAIGKKLEYLESLFGSDKKIVRVMPNINAVVGSSVSGICGNKNTTKEDIDVVKNIFESIGSVIELTEDKFSIFGAIAGSSPAFAYLYIDSLARAGVKYGLTKKQALDIATHTVLGSAKMIAESDTHPWELIDRVCSPNGTTIEGISSLLKNGFESDVISCIDAVMEKDSKI</sequence>
<evidence type="ECO:0000256" key="2">
    <source>
        <dbReference type="ARBA" id="ARBA00022650"/>
    </source>
</evidence>
<dbReference type="InterPro" id="IPR028939">
    <property type="entry name" value="P5C_Rdtase_cat_N"/>
</dbReference>
<keyword evidence="2 6" id="KW-0641">Proline biosynthesis</keyword>
<evidence type="ECO:0000256" key="4">
    <source>
        <dbReference type="ARBA" id="ARBA00023002"/>
    </source>
</evidence>
<comment type="function">
    <text evidence="5 6">Catalyzes the reduction of 1-pyrroline-5-carboxylate (PCA) to L-proline.</text>
</comment>
<accession>A0A9D9DUH0</accession>
<evidence type="ECO:0000313" key="12">
    <source>
        <dbReference type="Proteomes" id="UP000823611"/>
    </source>
</evidence>
<evidence type="ECO:0000256" key="1">
    <source>
        <dbReference type="ARBA" id="ARBA00005525"/>
    </source>
</evidence>
<dbReference type="GO" id="GO:0005737">
    <property type="term" value="C:cytoplasm"/>
    <property type="evidence" value="ECO:0007669"/>
    <property type="project" value="UniProtKB-SubCell"/>
</dbReference>
<evidence type="ECO:0000259" key="9">
    <source>
        <dbReference type="Pfam" id="PF03807"/>
    </source>
</evidence>
<dbReference type="SUPFAM" id="SSF51735">
    <property type="entry name" value="NAD(P)-binding Rossmann-fold domains"/>
    <property type="match status" value="1"/>
</dbReference>
<dbReference type="GO" id="GO:0055129">
    <property type="term" value="P:L-proline biosynthetic process"/>
    <property type="evidence" value="ECO:0007669"/>
    <property type="project" value="UniProtKB-UniRule"/>
</dbReference>
<feature type="domain" description="Pyrroline-5-carboxylate reductase catalytic N-terminal" evidence="9">
    <location>
        <begin position="2"/>
        <end position="97"/>
    </location>
</feature>
<dbReference type="EMBL" id="JADIMX010000021">
    <property type="protein sequence ID" value="MBO8433871.1"/>
    <property type="molecule type" value="Genomic_DNA"/>
</dbReference>
<dbReference type="InterPro" id="IPR008927">
    <property type="entry name" value="6-PGluconate_DH-like_C_sf"/>
</dbReference>
<comment type="catalytic activity">
    <reaction evidence="6">
        <text>L-proline + NAD(+) = (S)-1-pyrroline-5-carboxylate + NADH + 2 H(+)</text>
        <dbReference type="Rhea" id="RHEA:14105"/>
        <dbReference type="ChEBI" id="CHEBI:15378"/>
        <dbReference type="ChEBI" id="CHEBI:17388"/>
        <dbReference type="ChEBI" id="CHEBI:57540"/>
        <dbReference type="ChEBI" id="CHEBI:57945"/>
        <dbReference type="ChEBI" id="CHEBI:60039"/>
        <dbReference type="EC" id="1.5.1.2"/>
    </reaction>
</comment>
<proteinExistence type="inferred from homology"/>
<comment type="catalytic activity">
    <reaction evidence="6">
        <text>L-proline + NADP(+) = (S)-1-pyrroline-5-carboxylate + NADPH + 2 H(+)</text>
        <dbReference type="Rhea" id="RHEA:14109"/>
        <dbReference type="ChEBI" id="CHEBI:15378"/>
        <dbReference type="ChEBI" id="CHEBI:17388"/>
        <dbReference type="ChEBI" id="CHEBI:57783"/>
        <dbReference type="ChEBI" id="CHEBI:58349"/>
        <dbReference type="ChEBI" id="CHEBI:60039"/>
        <dbReference type="EC" id="1.5.1.2"/>
    </reaction>
</comment>
<dbReference type="InterPro" id="IPR000304">
    <property type="entry name" value="Pyrroline-COOH_reductase"/>
</dbReference>
<evidence type="ECO:0000256" key="8">
    <source>
        <dbReference type="PIRSR" id="PIRSR000193-1"/>
    </source>
</evidence>
<comment type="pathway">
    <text evidence="6">Amino-acid biosynthesis; L-proline biosynthesis; L-proline from L-glutamate 5-semialdehyde: step 1/1.</text>
</comment>
<dbReference type="FunFam" id="1.10.3730.10:FF:000001">
    <property type="entry name" value="Pyrroline-5-carboxylate reductase"/>
    <property type="match status" value="1"/>
</dbReference>
<dbReference type="PANTHER" id="PTHR11645">
    <property type="entry name" value="PYRROLINE-5-CARBOXYLATE REDUCTASE"/>
    <property type="match status" value="1"/>
</dbReference>
<dbReference type="HAMAP" id="MF_01925">
    <property type="entry name" value="P5C_reductase"/>
    <property type="match status" value="1"/>
</dbReference>
<dbReference type="PIRSF" id="PIRSF000193">
    <property type="entry name" value="Pyrrol-5-carb_rd"/>
    <property type="match status" value="1"/>
</dbReference>
<dbReference type="Gene3D" id="3.40.50.720">
    <property type="entry name" value="NAD(P)-binding Rossmann-like Domain"/>
    <property type="match status" value="1"/>
</dbReference>
<dbReference type="AlphaFoldDB" id="A0A9D9DUH0"/>
<organism evidence="11 12">
    <name type="scientific">Candidatus Fimicola merdigallinarum</name>
    <dbReference type="NCBI Taxonomy" id="2840819"/>
    <lineage>
        <taxon>Bacteria</taxon>
        <taxon>Bacillati</taxon>
        <taxon>Bacillota</taxon>
        <taxon>Clostridia</taxon>
        <taxon>Lachnospirales</taxon>
        <taxon>Lachnospiraceae</taxon>
        <taxon>Lachnospiraceae incertae sedis</taxon>
        <taxon>Candidatus Fimicola</taxon>
    </lineage>
</organism>
<evidence type="ECO:0000256" key="3">
    <source>
        <dbReference type="ARBA" id="ARBA00022857"/>
    </source>
</evidence>